<keyword evidence="3 7" id="KW-0812">Transmembrane</keyword>
<evidence type="ECO:0000256" key="3">
    <source>
        <dbReference type="ARBA" id="ARBA00022692"/>
    </source>
</evidence>
<sequence length="836" mass="85734">MSAAMAPPGPSRRGSRGSGVAPAGTVAARDARMIDPVLLVGLALAGGAMLALAPLPVAVAASLCLVMVRRRTSRTVLVVVALAIGVGGLRARVALDGAAALYARTAVLLSPPSRCEARGVVISSPVVIGEATRSAEEPSSARVDVELSEGRCGERALVEPLRARLHGAPLALVRGDEVALVVDLAPVHLFRNEGLRDATTGIARSGVTASGAVVDAQVVTRGGTLRALIDRARAAVRARIEDTYHPGAVALGRALVLGETDLDAADAAAFRDSGLSHLLAVSGTHLVLAVAGLAAALRAVLARIEVLAARWDVGRFSAAACIPASWLYADFAGGSGSAIRAAAMLSCAMLAHAAGLRPAPLRCLAWSIVGGALADPLVACDLSFMLSAGATAGLIGLNPPLSRLMVRGPWLFKKVLAPVATTLAAMLGCAPLLLLTGGAFPVLGIAANVVAAPVGELAALPLCLAHAVLSWAPDVERGAAWVGSGALLVVRAVARLTAQGGVTLPTPDPSPEQLSALAVTLVAAWTAPTRPRQMAALLVGAAAWMLLEVAAVRAGAPVGRLRVNVLDIGQGDAILVDLPEGGAMLVDAGGFVGSPVDPGERVIRPLLRARRRQRLDVVVLSHPHPDHFGGLPAALAGVEVGALWDTGQGESEGAGPVYAALLEDLRRRGTAVRRPEALCGAPQRVSGATVEVLAPCPAVAPDRGANDNSFVLRIRHGRRAALLVGDTEHEAEEALVRRLGEGLKADLLKVGHHGSRSSTRAPFLQAVSPSLAAISCGVRNRFGHPHAESMATLRAAGVEVARTDRGGAILWETDGKDAWWRRPGATRVQRGSEEVP</sequence>
<dbReference type="PANTHER" id="PTHR30619">
    <property type="entry name" value="DNA INTERNALIZATION/COMPETENCE PROTEIN COMEC/REC2"/>
    <property type="match status" value="1"/>
</dbReference>
<dbReference type="InterPro" id="IPR052159">
    <property type="entry name" value="Competence_DNA_uptake"/>
</dbReference>
<dbReference type="InterPro" id="IPR035681">
    <property type="entry name" value="ComA-like_MBL"/>
</dbReference>
<keyword evidence="10" id="KW-1185">Reference proteome</keyword>
<evidence type="ECO:0000313" key="10">
    <source>
        <dbReference type="Proteomes" id="UP000019678"/>
    </source>
</evidence>
<feature type="transmembrane region" description="Helical" evidence="7">
    <location>
        <begin position="38"/>
        <end position="68"/>
    </location>
</feature>
<dbReference type="EMBL" id="ASRX01000039">
    <property type="protein sequence ID" value="EYF04063.1"/>
    <property type="molecule type" value="Genomic_DNA"/>
</dbReference>
<keyword evidence="5 7" id="KW-0472">Membrane</keyword>
<dbReference type="eggNOG" id="COG0658">
    <property type="taxonomic scope" value="Bacteria"/>
</dbReference>
<dbReference type="CDD" id="cd07731">
    <property type="entry name" value="ComA-like_MBL-fold"/>
    <property type="match status" value="1"/>
</dbReference>
<evidence type="ECO:0000256" key="5">
    <source>
        <dbReference type="ARBA" id="ARBA00023136"/>
    </source>
</evidence>
<evidence type="ECO:0000256" key="4">
    <source>
        <dbReference type="ARBA" id="ARBA00022989"/>
    </source>
</evidence>
<organism evidence="9 10">
    <name type="scientific">Chondromyces apiculatus DSM 436</name>
    <dbReference type="NCBI Taxonomy" id="1192034"/>
    <lineage>
        <taxon>Bacteria</taxon>
        <taxon>Pseudomonadati</taxon>
        <taxon>Myxococcota</taxon>
        <taxon>Polyangia</taxon>
        <taxon>Polyangiales</taxon>
        <taxon>Polyangiaceae</taxon>
        <taxon>Chondromyces</taxon>
    </lineage>
</organism>
<dbReference type="PANTHER" id="PTHR30619:SF1">
    <property type="entry name" value="RECOMBINATION PROTEIN 2"/>
    <property type="match status" value="1"/>
</dbReference>
<feature type="domain" description="Metallo-beta-lactamase" evidence="8">
    <location>
        <begin position="570"/>
        <end position="778"/>
    </location>
</feature>
<dbReference type="InterPro" id="IPR036866">
    <property type="entry name" value="RibonucZ/Hydroxyglut_hydro"/>
</dbReference>
<dbReference type="InterPro" id="IPR001279">
    <property type="entry name" value="Metallo-B-lactamas"/>
</dbReference>
<keyword evidence="2" id="KW-1003">Cell membrane</keyword>
<dbReference type="STRING" id="1192034.CAP_4937"/>
<gene>
    <name evidence="9" type="ORF">CAP_4937</name>
</gene>
<feature type="transmembrane region" description="Helical" evidence="7">
    <location>
        <begin position="415"/>
        <end position="435"/>
    </location>
</feature>
<dbReference type="Gene3D" id="3.60.15.10">
    <property type="entry name" value="Ribonuclease Z/Hydroxyacylglutathione hydrolase-like"/>
    <property type="match status" value="1"/>
</dbReference>
<dbReference type="GO" id="GO:0030420">
    <property type="term" value="P:establishment of competence for transformation"/>
    <property type="evidence" value="ECO:0007669"/>
    <property type="project" value="InterPro"/>
</dbReference>
<dbReference type="InterPro" id="IPR004797">
    <property type="entry name" value="Competence_ComEC/Rec2"/>
</dbReference>
<keyword evidence="4 7" id="KW-1133">Transmembrane helix</keyword>
<evidence type="ECO:0000313" key="9">
    <source>
        <dbReference type="EMBL" id="EYF04063.1"/>
    </source>
</evidence>
<dbReference type="Pfam" id="PF03772">
    <property type="entry name" value="Competence"/>
    <property type="match status" value="1"/>
</dbReference>
<accession>A0A017T497</accession>
<dbReference type="AlphaFoldDB" id="A0A017T497"/>
<feature type="transmembrane region" description="Helical" evidence="7">
    <location>
        <begin position="75"/>
        <end position="95"/>
    </location>
</feature>
<evidence type="ECO:0000259" key="8">
    <source>
        <dbReference type="SMART" id="SM00849"/>
    </source>
</evidence>
<comment type="caution">
    <text evidence="9">The sequence shown here is derived from an EMBL/GenBank/DDBJ whole genome shotgun (WGS) entry which is preliminary data.</text>
</comment>
<proteinExistence type="predicted"/>
<evidence type="ECO:0000256" key="2">
    <source>
        <dbReference type="ARBA" id="ARBA00022475"/>
    </source>
</evidence>
<dbReference type="NCBIfam" id="TIGR00361">
    <property type="entry name" value="ComEC_Rec2"/>
    <property type="match status" value="1"/>
</dbReference>
<comment type="subcellular location">
    <subcellularLocation>
        <location evidence="1">Cell membrane</location>
        <topology evidence="1">Multi-pass membrane protein</topology>
    </subcellularLocation>
</comment>
<dbReference type="SUPFAM" id="SSF56281">
    <property type="entry name" value="Metallo-hydrolase/oxidoreductase"/>
    <property type="match status" value="1"/>
</dbReference>
<feature type="transmembrane region" description="Helical" evidence="7">
    <location>
        <begin position="278"/>
        <end position="301"/>
    </location>
</feature>
<dbReference type="Proteomes" id="UP000019678">
    <property type="component" value="Unassembled WGS sequence"/>
</dbReference>
<evidence type="ECO:0000256" key="1">
    <source>
        <dbReference type="ARBA" id="ARBA00004651"/>
    </source>
</evidence>
<protein>
    <recommendedName>
        <fullName evidence="8">Metallo-beta-lactamase domain-containing protein</fullName>
    </recommendedName>
</protein>
<dbReference type="eggNOG" id="COG2333">
    <property type="taxonomic scope" value="Bacteria"/>
</dbReference>
<dbReference type="Pfam" id="PF00753">
    <property type="entry name" value="Lactamase_B"/>
    <property type="match status" value="1"/>
</dbReference>
<evidence type="ECO:0000256" key="6">
    <source>
        <dbReference type="SAM" id="MobiDB-lite"/>
    </source>
</evidence>
<evidence type="ECO:0000256" key="7">
    <source>
        <dbReference type="SAM" id="Phobius"/>
    </source>
</evidence>
<reference evidence="9 10" key="1">
    <citation type="submission" date="2013-05" db="EMBL/GenBank/DDBJ databases">
        <title>Genome assembly of Chondromyces apiculatus DSM 436.</title>
        <authorList>
            <person name="Sharma G."/>
            <person name="Khatri I."/>
            <person name="Kaur C."/>
            <person name="Mayilraj S."/>
            <person name="Subramanian S."/>
        </authorList>
    </citation>
    <scope>NUCLEOTIDE SEQUENCE [LARGE SCALE GENOMIC DNA]</scope>
    <source>
        <strain evidence="9 10">DSM 436</strain>
    </source>
</reference>
<dbReference type="GO" id="GO:0005886">
    <property type="term" value="C:plasma membrane"/>
    <property type="evidence" value="ECO:0007669"/>
    <property type="project" value="UniProtKB-SubCell"/>
</dbReference>
<feature type="region of interest" description="Disordered" evidence="6">
    <location>
        <begin position="1"/>
        <end position="22"/>
    </location>
</feature>
<dbReference type="InterPro" id="IPR004477">
    <property type="entry name" value="ComEC_N"/>
</dbReference>
<dbReference type="NCBIfam" id="TIGR00360">
    <property type="entry name" value="ComEC_N-term"/>
    <property type="match status" value="1"/>
</dbReference>
<name>A0A017T497_9BACT</name>
<dbReference type="SMART" id="SM00849">
    <property type="entry name" value="Lactamase_B"/>
    <property type="match status" value="1"/>
</dbReference>